<keyword evidence="1" id="KW-0175">Coiled coil</keyword>
<evidence type="ECO:0000313" key="2">
    <source>
        <dbReference type="EMBL" id="MBM6830973.1"/>
    </source>
</evidence>
<feature type="coiled-coil region" evidence="1">
    <location>
        <begin position="2"/>
        <end position="76"/>
    </location>
</feature>
<comment type="caution">
    <text evidence="2">The sequence shown here is derived from an EMBL/GenBank/DDBJ whole genome shotgun (WGS) entry which is preliminary data.</text>
</comment>
<evidence type="ECO:0000256" key="1">
    <source>
        <dbReference type="SAM" id="Coils"/>
    </source>
</evidence>
<organism evidence="2 3">
    <name type="scientific">Faecalicoccus acidiformans</name>
    <dbReference type="NCBI Taxonomy" id="915173"/>
    <lineage>
        <taxon>Bacteria</taxon>
        <taxon>Bacillati</taxon>
        <taxon>Bacillota</taxon>
        <taxon>Erysipelotrichia</taxon>
        <taxon>Erysipelotrichales</taxon>
        <taxon>Erysipelotrichaceae</taxon>
        <taxon>Faecalicoccus</taxon>
    </lineage>
</organism>
<sequence>MKDEIIKKRIQLKEKLESDQKKWEQETFNYRLSSYEANEGEIHFFLDLLNNQAIDLDRKIDRLNDLRGQIQQATNKLTVACGSFDPLLEGKKQVLNHLLSEHEELSTHVRDVMNQYLIYVTSLVREVEEESR</sequence>
<accession>A0ABS2FLS1</accession>
<dbReference type="EMBL" id="JACJLU010000002">
    <property type="protein sequence ID" value="MBM6830973.1"/>
    <property type="molecule type" value="Genomic_DNA"/>
</dbReference>
<dbReference type="RefSeq" id="WP_204684899.1">
    <property type="nucleotide sequence ID" value="NZ_JACJLU010000002.1"/>
</dbReference>
<dbReference type="Proteomes" id="UP000775500">
    <property type="component" value="Unassembled WGS sequence"/>
</dbReference>
<gene>
    <name evidence="2" type="ORF">H5982_02475</name>
</gene>
<proteinExistence type="predicted"/>
<evidence type="ECO:0000313" key="3">
    <source>
        <dbReference type="Proteomes" id="UP000775500"/>
    </source>
</evidence>
<name>A0ABS2FLS1_9FIRM</name>
<reference evidence="2 3" key="1">
    <citation type="journal article" date="2021" name="Sci. Rep.">
        <title>The distribution of antibiotic resistance genes in chicken gut microbiota commensals.</title>
        <authorList>
            <person name="Juricova H."/>
            <person name="Matiasovicova J."/>
            <person name="Kubasova T."/>
            <person name="Cejkova D."/>
            <person name="Rychlik I."/>
        </authorList>
    </citation>
    <scope>NUCLEOTIDE SEQUENCE [LARGE SCALE GENOMIC DNA]</scope>
    <source>
        <strain evidence="2 3">An423</strain>
    </source>
</reference>
<protein>
    <submittedName>
        <fullName evidence="2">Uncharacterized protein</fullName>
    </submittedName>
</protein>
<keyword evidence="3" id="KW-1185">Reference proteome</keyword>